<evidence type="ECO:0000313" key="5">
    <source>
        <dbReference type="Proteomes" id="UP000316649"/>
    </source>
</evidence>
<evidence type="ECO:0000256" key="1">
    <source>
        <dbReference type="ARBA" id="ARBA00023239"/>
    </source>
</evidence>
<dbReference type="GO" id="GO:0016740">
    <property type="term" value="F:transferase activity"/>
    <property type="evidence" value="ECO:0007669"/>
    <property type="project" value="UniProtKB-KW"/>
</dbReference>
<organism evidence="4 5">
    <name type="scientific">Sedimenticola selenatireducens</name>
    <dbReference type="NCBI Taxonomy" id="191960"/>
    <lineage>
        <taxon>Bacteria</taxon>
        <taxon>Pseudomonadati</taxon>
        <taxon>Pseudomonadota</taxon>
        <taxon>Gammaproteobacteria</taxon>
        <taxon>Chromatiales</taxon>
        <taxon>Sedimenticolaceae</taxon>
        <taxon>Sedimenticola</taxon>
    </lineage>
</organism>
<dbReference type="Pfam" id="PF13772">
    <property type="entry name" value="AIG2_2"/>
    <property type="match status" value="1"/>
</dbReference>
<dbReference type="SUPFAM" id="SSF110857">
    <property type="entry name" value="Gamma-glutamyl cyclotransferase-like"/>
    <property type="match status" value="1"/>
</dbReference>
<evidence type="ECO:0000256" key="2">
    <source>
        <dbReference type="PIRSR" id="PIRSR617939-1"/>
    </source>
</evidence>
<dbReference type="InterPro" id="IPR013024">
    <property type="entry name" value="GGCT-like"/>
</dbReference>
<name>A0A558DQ86_9GAMM</name>
<dbReference type="InterPro" id="IPR036568">
    <property type="entry name" value="GGCT-like_sf"/>
</dbReference>
<comment type="caution">
    <text evidence="4">The sequence shown here is derived from an EMBL/GenBank/DDBJ whole genome shotgun (WGS) entry which is preliminary data.</text>
</comment>
<keyword evidence="1" id="KW-0456">Lyase</keyword>
<protein>
    <submittedName>
        <fullName evidence="4">Gamma-glutamylcyclotransferase</fullName>
    </submittedName>
</protein>
<dbReference type="InterPro" id="IPR017939">
    <property type="entry name" value="G-Glutamylcylcotransferase"/>
</dbReference>
<dbReference type="PANTHER" id="PTHR12935">
    <property type="entry name" value="GAMMA-GLUTAMYLCYCLOTRANSFERASE"/>
    <property type="match status" value="1"/>
</dbReference>
<reference evidence="4 5" key="1">
    <citation type="submission" date="2019-07" db="EMBL/GenBank/DDBJ databases">
        <title>The pathways for chlorine oxyanion respiration interact through the shared metabolite chlorate.</title>
        <authorList>
            <person name="Barnum T.P."/>
            <person name="Cheng Y."/>
            <person name="Hill K.A."/>
            <person name="Lucas L.N."/>
            <person name="Carlson H.K."/>
            <person name="Coates J.D."/>
        </authorList>
    </citation>
    <scope>NUCLEOTIDE SEQUENCE [LARGE SCALE GENOMIC DNA]</scope>
    <source>
        <strain evidence="4 5">BK-1</strain>
    </source>
</reference>
<dbReference type="EMBL" id="VMNH01000029">
    <property type="protein sequence ID" value="TVO69843.1"/>
    <property type="molecule type" value="Genomic_DNA"/>
</dbReference>
<dbReference type="Proteomes" id="UP000316649">
    <property type="component" value="Unassembled WGS sequence"/>
</dbReference>
<evidence type="ECO:0000256" key="3">
    <source>
        <dbReference type="PIRSR" id="PIRSR617939-2"/>
    </source>
</evidence>
<keyword evidence="5" id="KW-1185">Reference proteome</keyword>
<evidence type="ECO:0000313" key="4">
    <source>
        <dbReference type="EMBL" id="TVO69843.1"/>
    </source>
</evidence>
<dbReference type="CDD" id="cd06661">
    <property type="entry name" value="GGCT_like"/>
    <property type="match status" value="1"/>
</dbReference>
<dbReference type="GO" id="GO:0003839">
    <property type="term" value="F:gamma-glutamylcyclotransferase activity"/>
    <property type="evidence" value="ECO:0007669"/>
    <property type="project" value="InterPro"/>
</dbReference>
<feature type="binding site" evidence="3">
    <location>
        <position position="111"/>
    </location>
    <ligand>
        <name>substrate</name>
    </ligand>
</feature>
<dbReference type="AlphaFoldDB" id="A0A558DQ86"/>
<accession>A0A558DQ86</accession>
<dbReference type="PANTHER" id="PTHR12935:SF0">
    <property type="entry name" value="GAMMA-GLUTAMYLCYCLOTRANSFERASE"/>
    <property type="match status" value="1"/>
</dbReference>
<keyword evidence="4" id="KW-0808">Transferase</keyword>
<feature type="active site" description="Proton acceptor" evidence="2">
    <location>
        <position position="70"/>
    </location>
</feature>
<dbReference type="OrthoDB" id="5401862at2"/>
<dbReference type="Gene3D" id="3.10.490.10">
    <property type="entry name" value="Gamma-glutamyl cyclotransferase-like"/>
    <property type="match status" value="1"/>
</dbReference>
<sequence>MSTRRLGERILSARPQTVSTLTGHQLCWHKLGRDGSGKCDAFYTGEAHHHVIGVLYAIDQQEQPLLDQFEGVGAGYEVATVTLVLPSGEQQQAFTYRATHIDPTVLPFSWYKAHVLQGAREHHLPTAYIAQLESVDAIDDSDRPRHTRELLIYR</sequence>
<gene>
    <name evidence="4" type="ORF">FHP88_17375</name>
</gene>
<proteinExistence type="predicted"/>